<evidence type="ECO:0000256" key="7">
    <source>
        <dbReference type="ARBA" id="ARBA00022989"/>
    </source>
</evidence>
<evidence type="ECO:0000256" key="6">
    <source>
        <dbReference type="ARBA" id="ARBA00022692"/>
    </source>
</evidence>
<evidence type="ECO:0000256" key="10">
    <source>
        <dbReference type="ARBA" id="ARBA00030072"/>
    </source>
</evidence>
<keyword evidence="7 16" id="KW-1133">Transmembrane helix</keyword>
<comment type="subcellular location">
    <subcellularLocation>
        <location evidence="1 14">Cell membrane</location>
        <topology evidence="1 14">Multi-pass membrane protein</topology>
    </subcellularLocation>
</comment>
<proteinExistence type="inferred from homology"/>
<comment type="function">
    <text evidence="9">Cytochrome bo(3) ubiquinol terminal oxidase is the component of the aerobic respiratory chain of E.coli that predominates when cells are grown at high aeration. Has proton pump activity across the membrane in addition to electron transfer, pumping 2 protons/electron.</text>
</comment>
<gene>
    <name evidence="18" type="ORF">SAMN05192530_10688</name>
</gene>
<evidence type="ECO:0000256" key="15">
    <source>
        <dbReference type="SAM" id="MobiDB-lite"/>
    </source>
</evidence>
<dbReference type="GO" id="GO:0005886">
    <property type="term" value="C:plasma membrane"/>
    <property type="evidence" value="ECO:0007669"/>
    <property type="project" value="UniProtKB-SubCell"/>
</dbReference>
<dbReference type="SUPFAM" id="SSF81452">
    <property type="entry name" value="Cytochrome c oxidase subunit III-like"/>
    <property type="match status" value="1"/>
</dbReference>
<organism evidence="18 19">
    <name type="scientific">Aureimonas jatrophae</name>
    <dbReference type="NCBI Taxonomy" id="1166073"/>
    <lineage>
        <taxon>Bacteria</taxon>
        <taxon>Pseudomonadati</taxon>
        <taxon>Pseudomonadota</taxon>
        <taxon>Alphaproteobacteria</taxon>
        <taxon>Hyphomicrobiales</taxon>
        <taxon>Aurantimonadaceae</taxon>
        <taxon>Aureimonas</taxon>
    </lineage>
</organism>
<dbReference type="InterPro" id="IPR000298">
    <property type="entry name" value="Cyt_c_oxidase-like_su3"/>
</dbReference>
<dbReference type="FunFam" id="1.20.120.80:FF:000001">
    <property type="entry name" value="Cytochrome (Ubi)quinol oxidase subunit III"/>
    <property type="match status" value="1"/>
</dbReference>
<dbReference type="GO" id="GO:0019646">
    <property type="term" value="P:aerobic electron transport chain"/>
    <property type="evidence" value="ECO:0007669"/>
    <property type="project" value="InterPro"/>
</dbReference>
<evidence type="ECO:0000256" key="8">
    <source>
        <dbReference type="ARBA" id="ARBA00023136"/>
    </source>
</evidence>
<accession>A0A1H0JAA5</accession>
<reference evidence="18 19" key="1">
    <citation type="submission" date="2016-10" db="EMBL/GenBank/DDBJ databases">
        <authorList>
            <person name="de Groot N.N."/>
        </authorList>
    </citation>
    <scope>NUCLEOTIDE SEQUENCE [LARGE SCALE GENOMIC DNA]</scope>
    <source>
        <strain evidence="19">L7-484,KACC 16230,DSM 25025</strain>
    </source>
</reference>
<evidence type="ECO:0000256" key="11">
    <source>
        <dbReference type="ARBA" id="ARBA00031884"/>
    </source>
</evidence>
<evidence type="ECO:0000256" key="16">
    <source>
        <dbReference type="SAM" id="Phobius"/>
    </source>
</evidence>
<dbReference type="Proteomes" id="UP000198793">
    <property type="component" value="Unassembled WGS sequence"/>
</dbReference>
<evidence type="ECO:0000256" key="14">
    <source>
        <dbReference type="RuleBase" id="RU003376"/>
    </source>
</evidence>
<evidence type="ECO:0000256" key="9">
    <source>
        <dbReference type="ARBA" id="ARBA00025694"/>
    </source>
</evidence>
<feature type="transmembrane region" description="Helical" evidence="16">
    <location>
        <begin position="71"/>
        <end position="90"/>
    </location>
</feature>
<dbReference type="STRING" id="1166073.SAMN05192530_10688"/>
<evidence type="ECO:0000313" key="19">
    <source>
        <dbReference type="Proteomes" id="UP000198793"/>
    </source>
</evidence>
<protein>
    <recommendedName>
        <fullName evidence="4">Cytochrome bo(3) ubiquinol oxidase subunit 3</fullName>
    </recommendedName>
    <alternativeName>
        <fullName evidence="12">Cytochrome o ubiquinol oxidase subunit 3</fullName>
    </alternativeName>
    <alternativeName>
        <fullName evidence="10">Oxidase bo(3) subunit 3</fullName>
    </alternativeName>
    <alternativeName>
        <fullName evidence="13">Ubiquinol oxidase polypeptide III</fullName>
    </alternativeName>
    <alternativeName>
        <fullName evidence="11">Ubiquinol oxidase subunit 3</fullName>
    </alternativeName>
</protein>
<evidence type="ECO:0000259" key="17">
    <source>
        <dbReference type="PROSITE" id="PS50253"/>
    </source>
</evidence>
<dbReference type="InterPro" id="IPR035973">
    <property type="entry name" value="Cyt_c_oxidase_su3-like_sf"/>
</dbReference>
<dbReference type="RefSeq" id="WP_090674348.1">
    <property type="nucleotide sequence ID" value="NZ_FNIT01000006.1"/>
</dbReference>
<evidence type="ECO:0000256" key="1">
    <source>
        <dbReference type="ARBA" id="ARBA00004651"/>
    </source>
</evidence>
<dbReference type="InterPro" id="IPR013833">
    <property type="entry name" value="Cyt_c_oxidase_su3_a-hlx"/>
</dbReference>
<dbReference type="PANTHER" id="PTHR11403">
    <property type="entry name" value="CYTOCHROME C OXIDASE SUBUNIT III"/>
    <property type="match status" value="1"/>
</dbReference>
<dbReference type="PROSITE" id="PS50253">
    <property type="entry name" value="COX3"/>
    <property type="match status" value="1"/>
</dbReference>
<evidence type="ECO:0000256" key="12">
    <source>
        <dbReference type="ARBA" id="ARBA00032189"/>
    </source>
</evidence>
<dbReference type="OrthoDB" id="9810850at2"/>
<dbReference type="Gene3D" id="1.20.120.80">
    <property type="entry name" value="Cytochrome c oxidase, subunit III, four-helix bundle"/>
    <property type="match status" value="1"/>
</dbReference>
<dbReference type="GO" id="GO:0004129">
    <property type="term" value="F:cytochrome-c oxidase activity"/>
    <property type="evidence" value="ECO:0007669"/>
    <property type="project" value="InterPro"/>
</dbReference>
<feature type="transmembrane region" description="Helical" evidence="16">
    <location>
        <begin position="139"/>
        <end position="172"/>
    </location>
</feature>
<comment type="subunit">
    <text evidence="3">Heterooctamer of two A chains, two B chains, two C chains and two D chains.</text>
</comment>
<feature type="compositionally biased region" description="Basic residues" evidence="15">
    <location>
        <begin position="1"/>
        <end position="10"/>
    </location>
</feature>
<evidence type="ECO:0000256" key="3">
    <source>
        <dbReference type="ARBA" id="ARBA00011700"/>
    </source>
</evidence>
<keyword evidence="19" id="KW-1185">Reference proteome</keyword>
<keyword evidence="6 14" id="KW-0812">Transmembrane</keyword>
<dbReference type="AlphaFoldDB" id="A0A1H0JAA5"/>
<evidence type="ECO:0000256" key="13">
    <source>
        <dbReference type="ARBA" id="ARBA00032717"/>
    </source>
</evidence>
<keyword evidence="5" id="KW-1003">Cell membrane</keyword>
<evidence type="ECO:0000256" key="2">
    <source>
        <dbReference type="ARBA" id="ARBA00010581"/>
    </source>
</evidence>
<feature type="transmembrane region" description="Helical" evidence="16">
    <location>
        <begin position="184"/>
        <end position="205"/>
    </location>
</feature>
<sequence>MSSVTQHRHPGINLGHTDPETHRQAEETLFGFWVFLMSDLVLFALLFATYASMIGATDGGPGPRDVFELSSAALETGVLLLSSLTMGMASIAMKYEEPPHRLYGWLAATLVLGLVFLGLEARDFVKMASEGATLQRSGWLSSFCALVSTHGLHVTAGCVWLVLSIIQLAVFGLRSEVKLRIMRLALFWHLLDVVWIFIFSVVYLGGLA</sequence>
<feature type="region of interest" description="Disordered" evidence="15">
    <location>
        <begin position="1"/>
        <end position="20"/>
    </location>
</feature>
<evidence type="ECO:0000313" key="18">
    <source>
        <dbReference type="EMBL" id="SDO40705.1"/>
    </source>
</evidence>
<dbReference type="EMBL" id="FNIT01000006">
    <property type="protein sequence ID" value="SDO40705.1"/>
    <property type="molecule type" value="Genomic_DNA"/>
</dbReference>
<name>A0A1H0JAA5_9HYPH</name>
<feature type="domain" description="Heme-copper oxidase subunit III family profile" evidence="17">
    <location>
        <begin position="30"/>
        <end position="207"/>
    </location>
</feature>
<dbReference type="InterPro" id="IPR024791">
    <property type="entry name" value="Cyt_c/ubiquinol_Oxase_su3"/>
</dbReference>
<comment type="similarity">
    <text evidence="2 14">Belongs to the cytochrome c oxidase subunit 3 family.</text>
</comment>
<evidence type="ECO:0000256" key="5">
    <source>
        <dbReference type="ARBA" id="ARBA00022475"/>
    </source>
</evidence>
<evidence type="ECO:0000256" key="4">
    <source>
        <dbReference type="ARBA" id="ARBA00014687"/>
    </source>
</evidence>
<keyword evidence="8 16" id="KW-0472">Membrane</keyword>
<feature type="transmembrane region" description="Helical" evidence="16">
    <location>
        <begin position="102"/>
        <end position="119"/>
    </location>
</feature>
<dbReference type="Pfam" id="PF00510">
    <property type="entry name" value="COX3"/>
    <property type="match status" value="1"/>
</dbReference>
<dbReference type="PANTHER" id="PTHR11403:SF2">
    <property type="entry name" value="CYTOCHROME BO(3) UBIQUINOL OXIDASE SUBUNIT 3"/>
    <property type="match status" value="1"/>
</dbReference>
<feature type="transmembrane region" description="Helical" evidence="16">
    <location>
        <begin position="29"/>
        <end position="51"/>
    </location>
</feature>